<evidence type="ECO:0000313" key="2">
    <source>
        <dbReference type="Proteomes" id="UP000069030"/>
    </source>
</evidence>
<dbReference type="KEGG" id="mod:AS202_12465"/>
<dbReference type="Pfam" id="PF04434">
    <property type="entry name" value="SWIM"/>
    <property type="match status" value="1"/>
</dbReference>
<sequence>MNNLFNFETNVSNIILKRGFEYYEQGMVRDITKLGDYIYEGEVEGNDDYTVVIELDKSQSIKDYNCDCPYDGAVCKHVVAVLYQLRDDMTIEVVPKKTKKVKRMSFKDLVEQLSIEDLREFIFISAKKDARLKVSLEAYFVDRDDTVDIKEKYKEVFRKIIKQHTSRGFVSYTETKKLSKELEIYLGRVNELIAERNYRDACSIIQIFIEEAIDVITFSDDSNGYFSDLIFKAIEILDSIIEADITIEFKESLISFFEEELAKEVYFDYGDFGYELLGSFELLCLKIFKEEFYLTFLDKKIKESNSEEYRIRHFTNVRLSFLGKIGREEQLNQEMLDNISIPEVRRNLVQREMMHGEYEKAKILLIEGIKIAEELKHPGTVNQWELILLEIAESEKDVERMRYFYNKQVFFGWQINKTYYSKLKATFTKEEWTVIIEEKIDSLISEAKSKVKQHSMFNSNPYDGLVNSVGVLYSLEGYVDRLFDLLKKVSRLDLVLPYLKYIKKEYTVDVIFDVLRPLIVLEADRANNRSDYKNIGNLLISLKKEFPQAVGIIDSIVDEMKKKYPKRPAMLDEFNKV</sequence>
<dbReference type="AlphaFoldDB" id="A0A0U3GW96"/>
<proteinExistence type="predicted"/>
<name>A0A0U3GW96_9FLAO</name>
<dbReference type="RefSeq" id="WP_006259247.1">
    <property type="nucleotide sequence ID" value="NZ_BCMQ01000023.1"/>
</dbReference>
<reference evidence="1 2" key="1">
    <citation type="journal article" date="2016" name="J. Zhejiang Univ. Sci. B">
        <title>Antibiotic resistance mechanisms of Myroides sp.</title>
        <authorList>
            <person name="Hu S."/>
            <person name="Yuan S."/>
            <person name="Qu H."/>
            <person name="Jiang T."/>
            <person name="Zhou Y."/>
            <person name="Wang M."/>
            <person name="Ming D."/>
        </authorList>
    </citation>
    <scope>NUCLEOTIDE SEQUENCE [LARGE SCALE GENOMIC DNA]</scope>
    <source>
        <strain evidence="1 2">PR63039</strain>
    </source>
</reference>
<dbReference type="InterPro" id="IPR007527">
    <property type="entry name" value="Znf_SWIM"/>
</dbReference>
<accession>A0A0U3GW96</accession>
<gene>
    <name evidence="1" type="ORF">AS202_12465</name>
</gene>
<dbReference type="EMBL" id="CP013690">
    <property type="protein sequence ID" value="ALU26911.1"/>
    <property type="molecule type" value="Genomic_DNA"/>
</dbReference>
<dbReference type="eggNOG" id="COG4715">
    <property type="taxonomic scope" value="Bacteria"/>
</dbReference>
<dbReference type="PROSITE" id="PS50966">
    <property type="entry name" value="ZF_SWIM"/>
    <property type="match status" value="1"/>
</dbReference>
<dbReference type="GO" id="GO:0008270">
    <property type="term" value="F:zinc ion binding"/>
    <property type="evidence" value="ECO:0007669"/>
    <property type="project" value="InterPro"/>
</dbReference>
<evidence type="ECO:0000313" key="1">
    <source>
        <dbReference type="EMBL" id="ALU26911.1"/>
    </source>
</evidence>
<dbReference type="Proteomes" id="UP000069030">
    <property type="component" value="Chromosome"/>
</dbReference>
<protein>
    <submittedName>
        <fullName evidence="1">Uncharacterized protein</fullName>
    </submittedName>
</protein>
<organism evidence="1 2">
    <name type="scientific">Myroides odoratimimus</name>
    <dbReference type="NCBI Taxonomy" id="76832"/>
    <lineage>
        <taxon>Bacteria</taxon>
        <taxon>Pseudomonadati</taxon>
        <taxon>Bacteroidota</taxon>
        <taxon>Flavobacteriia</taxon>
        <taxon>Flavobacteriales</taxon>
        <taxon>Flavobacteriaceae</taxon>
        <taxon>Myroides</taxon>
    </lineage>
</organism>